<sequence length="214" mass="23938">MSSDSDALRPAHAERIDAALDPRARDVLECWFGAPDAAGFGEPRKQWFARDAAFDTMLRERFGVLIDAAREGVLDDWTRTPSGALALVIVLDQFSRNCHRGTALAFAGDTKALQVATAMVARGDDRQLPTVHHRAFAYLPFEHDESMASQRESLRLFKELDAQPDGARAEYYRFAVRHADVIERFGRFPHRNVSLGRSSTEAEIAFLREPGSSF</sequence>
<evidence type="ECO:0008006" key="3">
    <source>
        <dbReference type="Google" id="ProtNLM"/>
    </source>
</evidence>
<dbReference type="OrthoDB" id="7593450at2"/>
<dbReference type="RefSeq" id="WP_096719853.1">
    <property type="nucleotide sequence ID" value="NZ_MTZV01000004.1"/>
</dbReference>
<dbReference type="InterPro" id="IPR011990">
    <property type="entry name" value="TPR-like_helical_dom_sf"/>
</dbReference>
<evidence type="ECO:0000313" key="2">
    <source>
        <dbReference type="Proteomes" id="UP000218022"/>
    </source>
</evidence>
<name>A0A2A4EWY4_9BURK</name>
<dbReference type="Gene3D" id="1.25.40.10">
    <property type="entry name" value="Tetratricopeptide repeat domain"/>
    <property type="match status" value="1"/>
</dbReference>
<comment type="caution">
    <text evidence="1">The sequence shown here is derived from an EMBL/GenBank/DDBJ whole genome shotgun (WGS) entry which is preliminary data.</text>
</comment>
<dbReference type="InterPro" id="IPR010323">
    <property type="entry name" value="DUF924"/>
</dbReference>
<proteinExistence type="predicted"/>
<dbReference type="EMBL" id="MTZV01000004">
    <property type="protein sequence ID" value="PCE24952.1"/>
    <property type="molecule type" value="Genomic_DNA"/>
</dbReference>
<organism evidence="1 2">
    <name type="scientific">Paraburkholderia acidicola</name>
    <dbReference type="NCBI Taxonomy" id="1912599"/>
    <lineage>
        <taxon>Bacteria</taxon>
        <taxon>Pseudomonadati</taxon>
        <taxon>Pseudomonadota</taxon>
        <taxon>Betaproteobacteria</taxon>
        <taxon>Burkholderiales</taxon>
        <taxon>Burkholderiaceae</taxon>
        <taxon>Paraburkholderia</taxon>
    </lineage>
</organism>
<dbReference type="Proteomes" id="UP000218022">
    <property type="component" value="Unassembled WGS sequence"/>
</dbReference>
<evidence type="ECO:0000313" key="1">
    <source>
        <dbReference type="EMBL" id="PCE24952.1"/>
    </source>
</evidence>
<protein>
    <recommendedName>
        <fullName evidence="3">DUF924 domain-containing protein</fullName>
    </recommendedName>
</protein>
<dbReference type="Gene3D" id="1.20.58.320">
    <property type="entry name" value="TPR-like"/>
    <property type="match status" value="1"/>
</dbReference>
<accession>A0A2A4EWY4</accession>
<reference evidence="1 2" key="1">
    <citation type="submission" date="2017-01" db="EMBL/GenBank/DDBJ databases">
        <title>Whole-Genome Shotgun Sequencing of Two beta-Proteobacterial Species in Search of the Bulgecin Biosynthetic Cluster.</title>
        <authorList>
            <person name="Horsman M.E."/>
            <person name="Marous D.R."/>
            <person name="Li R."/>
            <person name="Oliver R.A."/>
            <person name="Byun B."/>
            <person name="Emrich S.J."/>
            <person name="Boggess B."/>
            <person name="Townsend C.A."/>
            <person name="Mobashery S."/>
        </authorList>
    </citation>
    <scope>NUCLEOTIDE SEQUENCE [LARGE SCALE GENOMIC DNA]</scope>
    <source>
        <strain evidence="1 2">ATCC 31363</strain>
    </source>
</reference>
<dbReference type="SUPFAM" id="SSF48452">
    <property type="entry name" value="TPR-like"/>
    <property type="match status" value="1"/>
</dbReference>
<dbReference type="Pfam" id="PF06041">
    <property type="entry name" value="DUF924"/>
    <property type="match status" value="1"/>
</dbReference>
<gene>
    <name evidence="1" type="ORF">BWP39_10525</name>
</gene>
<dbReference type="AlphaFoldDB" id="A0A2A4EWY4"/>